<dbReference type="CDD" id="cd04301">
    <property type="entry name" value="NAT_SF"/>
    <property type="match status" value="1"/>
</dbReference>
<keyword evidence="3" id="KW-0012">Acyltransferase</keyword>
<evidence type="ECO:0000313" key="4">
    <source>
        <dbReference type="Proteomes" id="UP001266357"/>
    </source>
</evidence>
<keyword evidence="1 3" id="KW-0808">Transferase</keyword>
<dbReference type="InterPro" id="IPR016181">
    <property type="entry name" value="Acyl_CoA_acyltransferase"/>
</dbReference>
<evidence type="ECO:0000313" key="3">
    <source>
        <dbReference type="EMBL" id="MDT0604153.1"/>
    </source>
</evidence>
<gene>
    <name evidence="3" type="ORF">RM573_11165</name>
</gene>
<protein>
    <submittedName>
        <fullName evidence="3">GNAT family N-acetyltransferase</fullName>
        <ecNumber evidence="3">2.3.1.-</ecNumber>
    </submittedName>
</protein>
<proteinExistence type="predicted"/>
<dbReference type="Proteomes" id="UP001266357">
    <property type="component" value="Unassembled WGS sequence"/>
</dbReference>
<feature type="domain" description="N-acetyltransferase" evidence="2">
    <location>
        <begin position="5"/>
        <end position="156"/>
    </location>
</feature>
<dbReference type="SUPFAM" id="SSF55729">
    <property type="entry name" value="Acyl-CoA N-acyltransferases (Nat)"/>
    <property type="match status" value="1"/>
</dbReference>
<dbReference type="Pfam" id="PF13508">
    <property type="entry name" value="Acetyltransf_7"/>
    <property type="match status" value="1"/>
</dbReference>
<dbReference type="PANTHER" id="PTHR13947">
    <property type="entry name" value="GNAT FAMILY N-ACETYLTRANSFERASE"/>
    <property type="match status" value="1"/>
</dbReference>
<sequence>MTIAITFRALTRDDLSPVKAIIDDTEMFPSEMLDEMTAAFFDDTKTDDLWFVACTNKVVGIAYCAPERMTDGTWNLLLIAVDPNCQGQGAGKQFMAFIEQHIKNNSGRILLVETSGLPEYALTRNFYPQCGYVQVACIPDFYQAGDDKIVFLKKLT</sequence>
<dbReference type="InterPro" id="IPR000182">
    <property type="entry name" value="GNAT_dom"/>
</dbReference>
<evidence type="ECO:0000259" key="2">
    <source>
        <dbReference type="PROSITE" id="PS51186"/>
    </source>
</evidence>
<reference evidence="3 4" key="1">
    <citation type="submission" date="2023-09" db="EMBL/GenBank/DDBJ databases">
        <authorList>
            <person name="Rey-Velasco X."/>
        </authorList>
    </citation>
    <scope>NUCLEOTIDE SEQUENCE [LARGE SCALE GENOMIC DNA]</scope>
    <source>
        <strain evidence="3 4">W431</strain>
    </source>
</reference>
<dbReference type="InterPro" id="IPR050769">
    <property type="entry name" value="NAT_camello-type"/>
</dbReference>
<accession>A0ABU3A4W6</accession>
<dbReference type="Gene3D" id="3.40.630.30">
    <property type="match status" value="1"/>
</dbReference>
<organism evidence="3 4">
    <name type="scientific">Thalassotalea castellviae</name>
    <dbReference type="NCBI Taxonomy" id="3075612"/>
    <lineage>
        <taxon>Bacteria</taxon>
        <taxon>Pseudomonadati</taxon>
        <taxon>Pseudomonadota</taxon>
        <taxon>Gammaproteobacteria</taxon>
        <taxon>Alteromonadales</taxon>
        <taxon>Colwelliaceae</taxon>
        <taxon>Thalassotalea</taxon>
    </lineage>
</organism>
<evidence type="ECO:0000256" key="1">
    <source>
        <dbReference type="ARBA" id="ARBA00022679"/>
    </source>
</evidence>
<keyword evidence="4" id="KW-1185">Reference proteome</keyword>
<dbReference type="RefSeq" id="WP_311581677.1">
    <property type="nucleotide sequence ID" value="NZ_JAVRIF010000005.1"/>
</dbReference>
<dbReference type="EC" id="2.3.1.-" evidence="3"/>
<dbReference type="GO" id="GO:0016746">
    <property type="term" value="F:acyltransferase activity"/>
    <property type="evidence" value="ECO:0007669"/>
    <property type="project" value="UniProtKB-KW"/>
</dbReference>
<comment type="caution">
    <text evidence="3">The sequence shown here is derived from an EMBL/GenBank/DDBJ whole genome shotgun (WGS) entry which is preliminary data.</text>
</comment>
<dbReference type="PROSITE" id="PS51186">
    <property type="entry name" value="GNAT"/>
    <property type="match status" value="1"/>
</dbReference>
<dbReference type="EMBL" id="JAVRIF010000005">
    <property type="protein sequence ID" value="MDT0604153.1"/>
    <property type="molecule type" value="Genomic_DNA"/>
</dbReference>
<name>A0ABU3A4W6_9GAMM</name>
<dbReference type="PANTHER" id="PTHR13947:SF37">
    <property type="entry name" value="LD18367P"/>
    <property type="match status" value="1"/>
</dbReference>